<dbReference type="EMBL" id="CP006939">
    <property type="protein sequence ID" value="AHC15460.1"/>
    <property type="molecule type" value="Genomic_DNA"/>
</dbReference>
<keyword evidence="2" id="KW-1185">Reference proteome</keyword>
<dbReference type="STRING" id="1307761.L21SP2_2093"/>
<protein>
    <recommendedName>
        <fullName evidence="3">PIN domain-containing protein</fullName>
    </recommendedName>
</protein>
<reference evidence="1 2" key="1">
    <citation type="journal article" date="2015" name="Stand. Genomic Sci.">
        <title>Complete genome sequence and description of Salinispira pacifica gen. nov., sp. nov., a novel spirochaete isolated form a hypersaline microbial mat.</title>
        <authorList>
            <person name="Ben Hania W."/>
            <person name="Joseph M."/>
            <person name="Schumann P."/>
            <person name="Bunk B."/>
            <person name="Fiebig A."/>
            <person name="Sproer C."/>
            <person name="Klenk H.P."/>
            <person name="Fardeau M.L."/>
            <person name="Spring S."/>
        </authorList>
    </citation>
    <scope>NUCLEOTIDE SEQUENCE [LARGE SCALE GENOMIC DNA]</scope>
    <source>
        <strain evidence="1 2">L21-RPul-D2</strain>
    </source>
</reference>
<accession>V5WIK8</accession>
<dbReference type="KEGG" id="slr:L21SP2_2093"/>
<dbReference type="Proteomes" id="UP000018680">
    <property type="component" value="Chromosome"/>
</dbReference>
<dbReference type="InterPro" id="IPR029060">
    <property type="entry name" value="PIN-like_dom_sf"/>
</dbReference>
<dbReference type="RefSeq" id="WP_024268366.1">
    <property type="nucleotide sequence ID" value="NC_023035.1"/>
</dbReference>
<dbReference type="HOGENOM" id="CLU_1073207_0_0_12"/>
<dbReference type="AlphaFoldDB" id="V5WIK8"/>
<sequence length="259" mass="30707">MHRGKIIRVLLDTNIISDWLKGDIAVIHKNVPDDYVFYLPAMTLVELSSYQGLIEELIDLSLKYHFIILKPFNQLLDNELKILIDNNHTPPELFSLSQVCLQDSKRMKFYFNSEEFRAIVEQLRTDQKIGISNVYKFMINSDKKLLKEFINDYVVTQLSLLRPTEHLKLTDKYMDNDYIKDIKTLYLQAFFLYEKYQNKGDKLKDSDVFDGLIITGLPYVDIFYTEKNNFGILNDIKRKIEWLNNISIKKYTHFKTEFS</sequence>
<organism evidence="1 2">
    <name type="scientific">Salinispira pacifica</name>
    <dbReference type="NCBI Taxonomy" id="1307761"/>
    <lineage>
        <taxon>Bacteria</taxon>
        <taxon>Pseudomonadati</taxon>
        <taxon>Spirochaetota</taxon>
        <taxon>Spirochaetia</taxon>
        <taxon>Spirochaetales</taxon>
        <taxon>Spirochaetaceae</taxon>
        <taxon>Salinispira</taxon>
    </lineage>
</organism>
<evidence type="ECO:0008006" key="3">
    <source>
        <dbReference type="Google" id="ProtNLM"/>
    </source>
</evidence>
<evidence type="ECO:0000313" key="1">
    <source>
        <dbReference type="EMBL" id="AHC15460.1"/>
    </source>
</evidence>
<evidence type="ECO:0000313" key="2">
    <source>
        <dbReference type="Proteomes" id="UP000018680"/>
    </source>
</evidence>
<name>V5WIK8_9SPIO</name>
<gene>
    <name evidence="1" type="ORF">L21SP2_2093</name>
</gene>
<proteinExistence type="predicted"/>
<dbReference type="SUPFAM" id="SSF88723">
    <property type="entry name" value="PIN domain-like"/>
    <property type="match status" value="1"/>
</dbReference>
<dbReference type="OrthoDB" id="9772423at2"/>